<dbReference type="Gene3D" id="3.30.750.24">
    <property type="entry name" value="STAS domain"/>
    <property type="match status" value="1"/>
</dbReference>
<dbReference type="PROSITE" id="PS50801">
    <property type="entry name" value="STAS"/>
    <property type="match status" value="1"/>
</dbReference>
<feature type="transmembrane region" description="Helical" evidence="5">
    <location>
        <begin position="128"/>
        <end position="152"/>
    </location>
</feature>
<dbReference type="RefSeq" id="WP_009680197.1">
    <property type="nucleotide sequence ID" value="NZ_AEUD01000013.1"/>
</dbReference>
<feature type="transmembrane region" description="Helical" evidence="5">
    <location>
        <begin position="203"/>
        <end position="223"/>
    </location>
</feature>
<evidence type="ECO:0000256" key="4">
    <source>
        <dbReference type="ARBA" id="ARBA00023136"/>
    </source>
</evidence>
<evidence type="ECO:0000256" key="2">
    <source>
        <dbReference type="ARBA" id="ARBA00022692"/>
    </source>
</evidence>
<feature type="transmembrane region" description="Helical" evidence="5">
    <location>
        <begin position="172"/>
        <end position="191"/>
    </location>
</feature>
<sequence>MKVLDRLHGAKSKFSKPKPADAVSGLVTALFSIPEGMAYASIGGFNPVSGLYSGMLSTLVGSVFARTVLMVTTLTSAIALSSQSVLSSAGLDPHDVGNIAMLTVAVGIVMLALGLLRVGAIMDFVSSAVMTGFTVGIAVQIVAGVLGDVTGYDPDRHNTVLKFFDAGAHVSQWSWTAVAAAVGTIAVWGVFQFVKPLKSYATLIALVVVTAVAAVAGLDIKSVGDIAKVPNSLPSFTFPDLSAFPHLLLGAFAIALVALAQAAGISAAVPNPDGSRTNASGDFSAQGAANIVGGFFGSLPTGGSLSRTGVAVSAGAATRWAGIFAGAWLIILVLLVGSLAEIIPMAVIGGLLFVIGFELIQGRWSDIMLVLRTAPLSAVAMVITFVATTQIPLQDAILVGAAISLLLYCVQAARGARLKTLVPNDEGWQFDDVPKVLPADGVTVLYYSGVALFAEIPRISETWPRIPEERGRYVVILSVRVLPDVPSATLQKLLRKQADAIHQTGGRLMLAGVSPAMITSVKRAGLFTALGEENVIPATPQVFGALDAAYAEAQRWVDEGESGTGDGGGKSVDG</sequence>
<dbReference type="OrthoDB" id="9771198at2"/>
<keyword evidence="2 5" id="KW-0812">Transmembrane</keyword>
<dbReference type="InterPro" id="IPR001902">
    <property type="entry name" value="SLC26A/SulP_fam"/>
</dbReference>
<evidence type="ECO:0000256" key="1">
    <source>
        <dbReference type="ARBA" id="ARBA00004141"/>
    </source>
</evidence>
<organism evidence="7 8">
    <name type="scientific">Gordonia neofelifaecis NRRL B-59395</name>
    <dbReference type="NCBI Taxonomy" id="644548"/>
    <lineage>
        <taxon>Bacteria</taxon>
        <taxon>Bacillati</taxon>
        <taxon>Actinomycetota</taxon>
        <taxon>Actinomycetes</taxon>
        <taxon>Mycobacteriales</taxon>
        <taxon>Gordoniaceae</taxon>
        <taxon>Gordonia</taxon>
    </lineage>
</organism>
<dbReference type="SUPFAM" id="SSF52091">
    <property type="entry name" value="SpoIIaa-like"/>
    <property type="match status" value="1"/>
</dbReference>
<accession>F1YM55</accession>
<dbReference type="GO" id="GO:0016020">
    <property type="term" value="C:membrane"/>
    <property type="evidence" value="ECO:0007669"/>
    <property type="project" value="UniProtKB-SubCell"/>
</dbReference>
<dbReference type="eggNOG" id="COG0659">
    <property type="taxonomic scope" value="Bacteria"/>
</dbReference>
<feature type="domain" description="STAS" evidence="6">
    <location>
        <begin position="432"/>
        <end position="553"/>
    </location>
</feature>
<evidence type="ECO:0000256" key="5">
    <source>
        <dbReference type="SAM" id="Phobius"/>
    </source>
</evidence>
<dbReference type="GO" id="GO:0055085">
    <property type="term" value="P:transmembrane transport"/>
    <property type="evidence" value="ECO:0007669"/>
    <property type="project" value="InterPro"/>
</dbReference>
<feature type="transmembrane region" description="Helical" evidence="5">
    <location>
        <begin position="317"/>
        <end position="336"/>
    </location>
</feature>
<name>F1YM55_9ACTN</name>
<comment type="subcellular location">
    <subcellularLocation>
        <location evidence="1">Membrane</location>
        <topology evidence="1">Multi-pass membrane protein</topology>
    </subcellularLocation>
</comment>
<evidence type="ECO:0000256" key="3">
    <source>
        <dbReference type="ARBA" id="ARBA00022989"/>
    </source>
</evidence>
<comment type="caution">
    <text evidence="7">The sequence shown here is derived from an EMBL/GenBank/DDBJ whole genome shotgun (WGS) entry which is preliminary data.</text>
</comment>
<feature type="transmembrane region" description="Helical" evidence="5">
    <location>
        <begin position="243"/>
        <end position="269"/>
    </location>
</feature>
<feature type="transmembrane region" description="Helical" evidence="5">
    <location>
        <begin position="367"/>
        <end position="387"/>
    </location>
</feature>
<evidence type="ECO:0000313" key="8">
    <source>
        <dbReference type="Proteomes" id="UP000035065"/>
    </source>
</evidence>
<feature type="transmembrane region" description="Helical" evidence="5">
    <location>
        <begin position="54"/>
        <end position="79"/>
    </location>
</feature>
<dbReference type="Proteomes" id="UP000035065">
    <property type="component" value="Unassembled WGS sequence"/>
</dbReference>
<protein>
    <submittedName>
        <fullName evidence="7">Sulphate transporter</fullName>
    </submittedName>
</protein>
<proteinExistence type="predicted"/>
<dbReference type="InterPro" id="IPR011547">
    <property type="entry name" value="SLC26A/SulP_dom"/>
</dbReference>
<evidence type="ECO:0000259" key="6">
    <source>
        <dbReference type="PROSITE" id="PS50801"/>
    </source>
</evidence>
<dbReference type="Pfam" id="PF00916">
    <property type="entry name" value="Sulfate_transp"/>
    <property type="match status" value="1"/>
</dbReference>
<keyword evidence="4 5" id="KW-0472">Membrane</keyword>
<dbReference type="AlphaFoldDB" id="F1YM55"/>
<dbReference type="EMBL" id="AEUD01000013">
    <property type="protein sequence ID" value="EGD54306.1"/>
    <property type="molecule type" value="Genomic_DNA"/>
</dbReference>
<reference evidence="7 8" key="1">
    <citation type="journal article" date="2011" name="J. Bacteriol.">
        <title>Draft Genome Sequence of Gordonia neofelifaecis NRRL B-59395, a Cholesterol-Degrading Actinomycete.</title>
        <authorList>
            <person name="Ge F."/>
            <person name="Li W."/>
            <person name="Chen G."/>
            <person name="Liu Y."/>
            <person name="Zhang G."/>
            <person name="Yong B."/>
            <person name="Wang Q."/>
            <person name="Wang N."/>
            <person name="Huang Z."/>
            <person name="Li W."/>
            <person name="Wang J."/>
            <person name="Wu C."/>
            <person name="Xie Q."/>
            <person name="Liu G."/>
        </authorList>
    </citation>
    <scope>NUCLEOTIDE SEQUENCE [LARGE SCALE GENOMIC DNA]</scope>
    <source>
        <strain evidence="7 8">NRRL B-59395</strain>
    </source>
</reference>
<keyword evidence="3 5" id="KW-1133">Transmembrane helix</keyword>
<keyword evidence="8" id="KW-1185">Reference proteome</keyword>
<dbReference type="InterPro" id="IPR002645">
    <property type="entry name" value="STAS_dom"/>
</dbReference>
<feature type="transmembrane region" description="Helical" evidence="5">
    <location>
        <begin position="99"/>
        <end position="116"/>
    </location>
</feature>
<dbReference type="STRING" id="644548.SCNU_14996"/>
<dbReference type="InterPro" id="IPR036513">
    <property type="entry name" value="STAS_dom_sf"/>
</dbReference>
<feature type="transmembrane region" description="Helical" evidence="5">
    <location>
        <begin position="342"/>
        <end position="360"/>
    </location>
</feature>
<evidence type="ECO:0000313" key="7">
    <source>
        <dbReference type="EMBL" id="EGD54306.1"/>
    </source>
</evidence>
<gene>
    <name evidence="7" type="ORF">SCNU_14996</name>
</gene>
<dbReference type="PANTHER" id="PTHR11814">
    <property type="entry name" value="SULFATE TRANSPORTER"/>
    <property type="match status" value="1"/>
</dbReference>
<feature type="transmembrane region" description="Helical" evidence="5">
    <location>
        <begin position="393"/>
        <end position="410"/>
    </location>
</feature>